<name>L0ABG6_CALLD</name>
<dbReference type="InterPro" id="IPR044893">
    <property type="entry name" value="RNA_pol_Rpb1_clamp_domain"/>
</dbReference>
<dbReference type="AlphaFoldDB" id="L0ABG6"/>
<evidence type="ECO:0000256" key="7">
    <source>
        <dbReference type="ARBA" id="ARBA00022833"/>
    </source>
</evidence>
<dbReference type="GO" id="GO:0000287">
    <property type="term" value="F:magnesium ion binding"/>
    <property type="evidence" value="ECO:0007669"/>
    <property type="project" value="UniProtKB-UniRule"/>
</dbReference>
<dbReference type="Gene3D" id="3.30.1490.180">
    <property type="entry name" value="RNA polymerase ii"/>
    <property type="match status" value="1"/>
</dbReference>
<comment type="cofactor">
    <cofactor evidence="13">
        <name>Mg(2+)</name>
        <dbReference type="ChEBI" id="CHEBI:18420"/>
    </cofactor>
</comment>
<keyword evidence="8 13" id="KW-0460">Magnesium</keyword>
<feature type="binding site" evidence="13">
    <location>
        <position position="70"/>
    </location>
    <ligand>
        <name>Zn(2+)</name>
        <dbReference type="ChEBI" id="CHEBI:29105"/>
        <label>1</label>
    </ligand>
</feature>
<dbReference type="GO" id="GO:0000428">
    <property type="term" value="C:DNA-directed RNA polymerase complex"/>
    <property type="evidence" value="ECO:0007669"/>
    <property type="project" value="UniProtKB-KW"/>
</dbReference>
<comment type="subunit">
    <text evidence="13">Part of the RNA polymerase complex.</text>
</comment>
<dbReference type="RefSeq" id="WP_015233098.1">
    <property type="nucleotide sequence ID" value="NC_019791.1"/>
</dbReference>
<dbReference type="GO" id="GO:0008270">
    <property type="term" value="F:zinc ion binding"/>
    <property type="evidence" value="ECO:0007669"/>
    <property type="project" value="UniProtKB-UniRule"/>
</dbReference>
<comment type="function">
    <text evidence="12 13">DNA-dependent RNA polymerase (RNAP) catalyzes the transcription of DNA into RNA using the four ribonucleoside triphosphates as substrates. Forms the clamp head domain.</text>
</comment>
<feature type="binding site" evidence="13">
    <location>
        <position position="67"/>
    </location>
    <ligand>
        <name>Zn(2+)</name>
        <dbReference type="ChEBI" id="CHEBI:29105"/>
        <label>1</label>
    </ligand>
</feature>
<feature type="binding site" evidence="13">
    <location>
        <position position="110"/>
    </location>
    <ligand>
        <name>Zn(2+)</name>
        <dbReference type="ChEBI" id="CHEBI:29105"/>
        <label>2</label>
    </ligand>
</feature>
<organism evidence="17 18">
    <name type="scientific">Caldisphaera lagunensis (strain DSM 15908 / JCM 11604 / ANMR 0165 / IC-154)</name>
    <dbReference type="NCBI Taxonomy" id="1056495"/>
    <lineage>
        <taxon>Archaea</taxon>
        <taxon>Thermoproteota</taxon>
        <taxon>Thermoprotei</taxon>
        <taxon>Acidilobales</taxon>
        <taxon>Caldisphaeraceae</taxon>
        <taxon>Caldisphaera</taxon>
    </lineage>
</organism>
<dbReference type="FunCoup" id="L0ABG6">
    <property type="interactions" value="166"/>
</dbReference>
<dbReference type="Gene3D" id="4.10.860.120">
    <property type="entry name" value="RNA polymerase II, clamp domain"/>
    <property type="match status" value="1"/>
</dbReference>
<evidence type="ECO:0000256" key="10">
    <source>
        <dbReference type="ARBA" id="ARBA00023163"/>
    </source>
</evidence>
<sequence length="888" mass="100714">MSYMSSNKESERYLIDKIHFSLLSPIEIRKMAKVTVVRPEIYEADGTPVSGGVRDSHFGAIEPGERCPVCGNTREDCPGHFGKIDLARPVLLPHLGDKINVILQSTCRNCGRILLPDEKITYYTNIYLKLKEKWPVLAETFADEVAKQTSSVSECPHCGYKQYKLKFIKPFTFYEVRPEGEIRLTPSEIRERLERVQDKDIVVLGVDPKAARPEWMVLTVLPVPPLSVRPSITMESGMRAEDDLTHALVEIVRQNERLKNFLSSNAPESMVEEAWQTLQNVIAAYIDNELPNIYQLSHRGRKQLKTIAQRLKGKEGRLRGNLNGKRVNFSARTVISPDPYISIDEVGVPEEIAKILTLPIVVTPYNIEEARKYVLNGPYNWPGAMFVYKSRQNMKIDLRYQRNYRQLAESLEVGDIVERHLLNGDIVLFNRQPSLHRMSIMAHKVRVMPGRTFRLNLLDCAPYNADFDGDEMNLHVPRLEEARAEAEELMLVEKQILSPRYGGPIIGGRQDYISGSYLLTVKTNLLTKEQVSLLLAAANYKGKMPEPAIIKPQPLWTGKQLVSLFLPKGLSFEGRAKINAGELKCDNERCFFDSYTIISNGRLLMGVFDKNAIGAEQPENVLHYITLEYGPDKAREFLDNVFRMFIRMLEIKGFSISLKEVEITKEAKDKIKIMVEQAKNEIQEIINNYKEGNLEVIPGRTAEESLELKIIQRLQKLRDDAGKLAISYMDPFNNAFIMARTGARGSDINITQMAAMLGQQTVRGKRISRGFRTRTLPQFKPGDLSPEARGFIISNFRLGLKPYEVFFHAAGGREGLVDTAVKTSQSGYMQRRLINALQDLYVSYDGTVRDSVGNIVQFKYGEDGVDPMLTYHGKAVNIDRIIQKAKGE</sequence>
<dbReference type="FunFam" id="2.40.40.20:FF:000019">
    <property type="entry name" value="DNA-directed RNA polymerase II subunit RPB1"/>
    <property type="match status" value="1"/>
</dbReference>
<dbReference type="HOGENOM" id="CLU_000487_3_1_2"/>
<dbReference type="Gene3D" id="1.10.10.1950">
    <property type="match status" value="1"/>
</dbReference>
<evidence type="ECO:0000256" key="3">
    <source>
        <dbReference type="ARBA" id="ARBA00022490"/>
    </source>
</evidence>
<evidence type="ECO:0000256" key="8">
    <source>
        <dbReference type="ARBA" id="ARBA00022842"/>
    </source>
</evidence>
<dbReference type="GO" id="GO:0006351">
    <property type="term" value="P:DNA-templated transcription"/>
    <property type="evidence" value="ECO:0007669"/>
    <property type="project" value="UniProtKB-UniRule"/>
</dbReference>
<feature type="binding site" evidence="13">
    <location>
        <position position="155"/>
    </location>
    <ligand>
        <name>Zn(2+)</name>
        <dbReference type="ChEBI" id="CHEBI:29105"/>
        <label>2</label>
    </ligand>
</feature>
<dbReference type="Pfam" id="PF04997">
    <property type="entry name" value="RNA_pol_Rpb1_1"/>
    <property type="match status" value="1"/>
</dbReference>
<dbReference type="GO" id="GO:0003899">
    <property type="term" value="F:DNA-directed RNA polymerase activity"/>
    <property type="evidence" value="ECO:0007669"/>
    <property type="project" value="UniProtKB-UniRule"/>
</dbReference>
<dbReference type="SUPFAM" id="SSF64484">
    <property type="entry name" value="beta and beta-prime subunits of DNA dependent RNA-polymerase"/>
    <property type="match status" value="1"/>
</dbReference>
<feature type="binding site" evidence="13">
    <location>
        <position position="80"/>
    </location>
    <ligand>
        <name>Zn(2+)</name>
        <dbReference type="ChEBI" id="CHEBI:29105"/>
        <label>1</label>
    </ligand>
</feature>
<comment type="similarity">
    <text evidence="1 13 14">Belongs to the RNA polymerase beta' chain family.</text>
</comment>
<dbReference type="SMART" id="SM00663">
    <property type="entry name" value="RPOLA_N"/>
    <property type="match status" value="1"/>
</dbReference>
<feature type="binding site" evidence="13">
    <location>
        <position position="470"/>
    </location>
    <ligand>
        <name>Mg(2+)</name>
        <dbReference type="ChEBI" id="CHEBI:18420"/>
    </ligand>
</feature>
<keyword evidence="10 13" id="KW-0804">Transcription</keyword>
<keyword evidence="6 13" id="KW-0479">Metal-binding</keyword>
<evidence type="ECO:0000256" key="12">
    <source>
        <dbReference type="ARBA" id="ARBA00053389"/>
    </source>
</evidence>
<accession>L0ABG6</accession>
<dbReference type="Proteomes" id="UP000010469">
    <property type="component" value="Chromosome"/>
</dbReference>
<evidence type="ECO:0000256" key="15">
    <source>
        <dbReference type="SAM" id="Coils"/>
    </source>
</evidence>
<dbReference type="Gene3D" id="1.10.132.30">
    <property type="match status" value="1"/>
</dbReference>
<dbReference type="GO" id="GO:0003677">
    <property type="term" value="F:DNA binding"/>
    <property type="evidence" value="ECO:0007669"/>
    <property type="project" value="UniProtKB-UniRule"/>
</dbReference>
<comment type="subcellular location">
    <subcellularLocation>
        <location evidence="13">Cytoplasm</location>
    </subcellularLocation>
</comment>
<dbReference type="KEGG" id="clg:Calag_1500"/>
<feature type="domain" description="RNA polymerase N-terminal" evidence="16">
    <location>
        <begin position="214"/>
        <end position="520"/>
    </location>
</feature>
<evidence type="ECO:0000256" key="9">
    <source>
        <dbReference type="ARBA" id="ARBA00023125"/>
    </source>
</evidence>
<evidence type="ECO:0000259" key="16">
    <source>
        <dbReference type="SMART" id="SM00663"/>
    </source>
</evidence>
<dbReference type="NCBIfam" id="TIGR02390">
    <property type="entry name" value="RNA_pol_rpoA1"/>
    <property type="match status" value="1"/>
</dbReference>
<comment type="catalytic activity">
    <reaction evidence="11 13 14">
        <text>RNA(n) + a ribonucleoside 5'-triphosphate = RNA(n+1) + diphosphate</text>
        <dbReference type="Rhea" id="RHEA:21248"/>
        <dbReference type="Rhea" id="RHEA-COMP:14527"/>
        <dbReference type="Rhea" id="RHEA-COMP:17342"/>
        <dbReference type="ChEBI" id="CHEBI:33019"/>
        <dbReference type="ChEBI" id="CHEBI:61557"/>
        <dbReference type="ChEBI" id="CHEBI:140395"/>
        <dbReference type="EC" id="2.7.7.6"/>
    </reaction>
</comment>
<feature type="binding site" evidence="13">
    <location>
        <position position="468"/>
    </location>
    <ligand>
        <name>Mg(2+)</name>
        <dbReference type="ChEBI" id="CHEBI:18420"/>
    </ligand>
</feature>
<dbReference type="Pfam" id="PF04998">
    <property type="entry name" value="RNA_pol_Rpb1_5"/>
    <property type="match status" value="1"/>
</dbReference>
<dbReference type="HAMAP" id="MF_00863">
    <property type="entry name" value="RNApol_arch_Rpo1N"/>
    <property type="match status" value="1"/>
</dbReference>
<dbReference type="InterPro" id="IPR045867">
    <property type="entry name" value="DNA-dir_RpoC_beta_prime"/>
</dbReference>
<dbReference type="NCBIfam" id="NF006336">
    <property type="entry name" value="PRK08566.1"/>
    <property type="match status" value="1"/>
</dbReference>
<reference evidence="18" key="1">
    <citation type="submission" date="2012-03" db="EMBL/GenBank/DDBJ databases">
        <title>Complete genome of Caldisphaera lagunensis DSM 15908.</title>
        <authorList>
            <person name="Lucas S."/>
            <person name="Copeland A."/>
            <person name="Lapidus A."/>
            <person name="Glavina del Rio T."/>
            <person name="Dalin E."/>
            <person name="Tice H."/>
            <person name="Bruce D."/>
            <person name="Goodwin L."/>
            <person name="Pitluck S."/>
            <person name="Peters L."/>
            <person name="Mikhailova N."/>
            <person name="Teshima H."/>
            <person name="Kyrpides N."/>
            <person name="Mavromatis K."/>
            <person name="Ivanova N."/>
            <person name="Brettin T."/>
            <person name="Detter J.C."/>
            <person name="Han C."/>
            <person name="Larimer F."/>
            <person name="Land M."/>
            <person name="Hauser L."/>
            <person name="Markowitz V."/>
            <person name="Cheng J.-F."/>
            <person name="Hugenholtz P."/>
            <person name="Woyke T."/>
            <person name="Wu D."/>
            <person name="Spring S."/>
            <person name="Schroeder M."/>
            <person name="Brambilla E."/>
            <person name="Klenk H.-P."/>
            <person name="Eisen J.A."/>
        </authorList>
    </citation>
    <scope>NUCLEOTIDE SEQUENCE [LARGE SCALE GENOMIC DNA]</scope>
    <source>
        <strain evidence="18">DSM 15908 / JCM 11604 / IC-154</strain>
    </source>
</reference>
<feature type="coiled-coil region" evidence="15">
    <location>
        <begin position="661"/>
        <end position="695"/>
    </location>
</feature>
<evidence type="ECO:0000313" key="17">
    <source>
        <dbReference type="EMBL" id="AFZ71201.1"/>
    </source>
</evidence>
<feature type="binding site" evidence="13">
    <location>
        <position position="466"/>
    </location>
    <ligand>
        <name>Mg(2+)</name>
        <dbReference type="ChEBI" id="CHEBI:18420"/>
    </ligand>
</feature>
<dbReference type="Pfam" id="PF04983">
    <property type="entry name" value="RNA_pol_Rpb1_3"/>
    <property type="match status" value="1"/>
</dbReference>
<feature type="binding site" evidence="13">
    <location>
        <position position="158"/>
    </location>
    <ligand>
        <name>Zn(2+)</name>
        <dbReference type="ChEBI" id="CHEBI:29105"/>
        <label>2</label>
    </ligand>
</feature>
<dbReference type="GO" id="GO:0005737">
    <property type="term" value="C:cytoplasm"/>
    <property type="evidence" value="ECO:0007669"/>
    <property type="project" value="UniProtKB-SubCell"/>
</dbReference>
<dbReference type="STRING" id="1056495.Calag_1500"/>
<dbReference type="Gene3D" id="2.60.40.2940">
    <property type="match status" value="1"/>
</dbReference>
<dbReference type="InterPro" id="IPR000722">
    <property type="entry name" value="RNA_pol_asu"/>
</dbReference>
<keyword evidence="7 13" id="KW-0862">Zinc</keyword>
<dbReference type="PANTHER" id="PTHR19376:SF32">
    <property type="entry name" value="DNA-DIRECTED RNA POLYMERASE III SUBUNIT RPC1"/>
    <property type="match status" value="1"/>
</dbReference>
<evidence type="ECO:0000256" key="1">
    <source>
        <dbReference type="ARBA" id="ARBA00006460"/>
    </source>
</evidence>
<dbReference type="PANTHER" id="PTHR19376">
    <property type="entry name" value="DNA-DIRECTED RNA POLYMERASE"/>
    <property type="match status" value="1"/>
</dbReference>
<evidence type="ECO:0000256" key="2">
    <source>
        <dbReference type="ARBA" id="ARBA00022478"/>
    </source>
</evidence>
<keyword evidence="9 13" id="KW-0238">DNA-binding</keyword>
<proteinExistence type="inferred from homology"/>
<dbReference type="InParanoid" id="L0ABG6"/>
<dbReference type="Gene3D" id="2.40.40.20">
    <property type="match status" value="1"/>
</dbReference>
<evidence type="ECO:0000256" key="6">
    <source>
        <dbReference type="ARBA" id="ARBA00022723"/>
    </source>
</evidence>
<dbReference type="eggNOG" id="arCOG04257">
    <property type="taxonomic scope" value="Archaea"/>
</dbReference>
<protein>
    <recommendedName>
        <fullName evidence="13">DNA-directed RNA polymerase subunit Rpo1N</fullName>
        <ecNumber evidence="13">2.7.7.6</ecNumber>
    </recommendedName>
    <alternativeName>
        <fullName evidence="13">DNA-directed RNA polymerase subunit A'</fullName>
    </alternativeName>
</protein>
<gene>
    <name evidence="13" type="primary">rpo1N</name>
    <name evidence="13" type="synonym">rpoA1</name>
    <name evidence="17" type="ordered locus">Calag_1500</name>
</gene>
<dbReference type="GeneID" id="14212761"/>
<keyword evidence="3 13" id="KW-0963">Cytoplasm</keyword>
<dbReference type="EMBL" id="CP003378">
    <property type="protein sequence ID" value="AFZ71201.1"/>
    <property type="molecule type" value="Genomic_DNA"/>
</dbReference>
<evidence type="ECO:0000256" key="5">
    <source>
        <dbReference type="ARBA" id="ARBA00022695"/>
    </source>
</evidence>
<keyword evidence="15" id="KW-0175">Coiled coil</keyword>
<dbReference type="EC" id="2.7.7.6" evidence="13"/>
<evidence type="ECO:0000256" key="11">
    <source>
        <dbReference type="ARBA" id="ARBA00048552"/>
    </source>
</evidence>
<dbReference type="Gene3D" id="6.10.250.2940">
    <property type="match status" value="1"/>
</dbReference>
<keyword evidence="5 13" id="KW-0548">Nucleotidyltransferase</keyword>
<evidence type="ECO:0000313" key="18">
    <source>
        <dbReference type="Proteomes" id="UP000010469"/>
    </source>
</evidence>
<dbReference type="OrthoDB" id="371812at2157"/>
<feature type="binding site" evidence="13">
    <location>
        <position position="77"/>
    </location>
    <ligand>
        <name>Zn(2+)</name>
        <dbReference type="ChEBI" id="CHEBI:29105"/>
        <label>1</label>
    </ligand>
</feature>
<dbReference type="InterPro" id="IPR007066">
    <property type="entry name" value="RNA_pol_Rpb1_3"/>
</dbReference>
<dbReference type="InterPro" id="IPR038120">
    <property type="entry name" value="Rpb1_funnel_sf"/>
</dbReference>
<dbReference type="Pfam" id="PF05000">
    <property type="entry name" value="RNA_pol_Rpb1_4"/>
    <property type="match status" value="1"/>
</dbReference>
<dbReference type="Gene3D" id="4.10.320.40">
    <property type="match status" value="1"/>
</dbReference>
<dbReference type="InterPro" id="IPR007080">
    <property type="entry name" value="RNA_pol_Rpb1_1"/>
</dbReference>
<dbReference type="InterPro" id="IPR012758">
    <property type="entry name" value="RPO1N"/>
</dbReference>
<evidence type="ECO:0000256" key="14">
    <source>
        <dbReference type="RuleBase" id="RU004279"/>
    </source>
</evidence>
<dbReference type="Gene3D" id="6.20.50.80">
    <property type="match status" value="1"/>
</dbReference>
<keyword evidence="2 13" id="KW-0240">DNA-directed RNA polymerase</keyword>
<comment type="function">
    <text evidence="14">DNA-dependent RNA polymerase catalyzes the transcription of DNA into RNA using the four ribonucleoside triphosphates as substrates.</text>
</comment>
<dbReference type="InterPro" id="IPR006592">
    <property type="entry name" value="RNA_pol_N"/>
</dbReference>
<dbReference type="InterPro" id="IPR007081">
    <property type="entry name" value="RNA_pol_Rpb1_5"/>
</dbReference>
<dbReference type="CDD" id="cd02582">
    <property type="entry name" value="RNAP_archeal_A"/>
    <property type="match status" value="1"/>
</dbReference>
<dbReference type="InterPro" id="IPR007083">
    <property type="entry name" value="RNA_pol_Rpb1_4"/>
</dbReference>
<dbReference type="Pfam" id="PF00623">
    <property type="entry name" value="RNA_pol_Rpb1_2"/>
    <property type="match status" value="1"/>
</dbReference>
<comment type="cofactor">
    <cofactor evidence="13">
        <name>Zn(2+)</name>
        <dbReference type="ChEBI" id="CHEBI:29105"/>
    </cofactor>
    <text evidence="13">Binds at least 2 Zn(2+) per subunit.</text>
</comment>
<keyword evidence="4 13" id="KW-0808">Transferase</keyword>
<keyword evidence="18" id="KW-1185">Reference proteome</keyword>
<evidence type="ECO:0000256" key="4">
    <source>
        <dbReference type="ARBA" id="ARBA00022679"/>
    </source>
</evidence>
<evidence type="ECO:0000256" key="13">
    <source>
        <dbReference type="HAMAP-Rule" id="MF_00863"/>
    </source>
</evidence>
<feature type="binding site" evidence="13">
    <location>
        <position position="107"/>
    </location>
    <ligand>
        <name>Zn(2+)</name>
        <dbReference type="ChEBI" id="CHEBI:29105"/>
        <label>2</label>
    </ligand>
</feature>